<gene>
    <name evidence="1" type="ORF">AWN90_09185</name>
</gene>
<protein>
    <submittedName>
        <fullName evidence="1">Uncharacterized protein</fullName>
    </submittedName>
</protein>
<proteinExistence type="predicted"/>
<dbReference type="Proteomes" id="UP000076512">
    <property type="component" value="Unassembled WGS sequence"/>
</dbReference>
<sequence>MTADSCLEMLGRFSPARKTNIVLDLVGDVVVGFDLREVIADEDHTVCAPEHRPDAWTEVTIDDVQAEPIGSAVGVDTPENTVTC</sequence>
<organism evidence="1 2">
    <name type="scientific">Nocardia terpenica</name>
    <dbReference type="NCBI Taxonomy" id="455432"/>
    <lineage>
        <taxon>Bacteria</taxon>
        <taxon>Bacillati</taxon>
        <taxon>Actinomycetota</taxon>
        <taxon>Actinomycetes</taxon>
        <taxon>Mycobacteriales</taxon>
        <taxon>Nocardiaceae</taxon>
        <taxon>Nocardia</taxon>
    </lineage>
</organism>
<dbReference type="EMBL" id="LWGR01000021">
    <property type="protein sequence ID" value="KZM68104.1"/>
    <property type="molecule type" value="Genomic_DNA"/>
</dbReference>
<dbReference type="AlphaFoldDB" id="A0A164H0Q8"/>
<name>A0A164H0Q8_9NOCA</name>
<evidence type="ECO:0000313" key="2">
    <source>
        <dbReference type="Proteomes" id="UP000076512"/>
    </source>
</evidence>
<reference evidence="1 2" key="1">
    <citation type="submission" date="2016-04" db="EMBL/GenBank/DDBJ databases">
        <authorList>
            <person name="Evans L.H."/>
            <person name="Alamgir A."/>
            <person name="Owens N."/>
            <person name="Weber N.D."/>
            <person name="Virtaneva K."/>
            <person name="Barbian K."/>
            <person name="Babar A."/>
            <person name="Rosenke K."/>
        </authorList>
    </citation>
    <scope>NUCLEOTIDE SEQUENCE [LARGE SCALE GENOMIC DNA]</scope>
    <source>
        <strain evidence="1 2">IFM 0406</strain>
    </source>
</reference>
<comment type="caution">
    <text evidence="1">The sequence shown here is derived from an EMBL/GenBank/DDBJ whole genome shotgun (WGS) entry which is preliminary data.</text>
</comment>
<keyword evidence="2" id="KW-1185">Reference proteome</keyword>
<evidence type="ECO:0000313" key="1">
    <source>
        <dbReference type="EMBL" id="KZM68104.1"/>
    </source>
</evidence>
<accession>A0A164H0Q8</accession>